<evidence type="ECO:0000313" key="1">
    <source>
        <dbReference type="EMBL" id="GBP05446.1"/>
    </source>
</evidence>
<keyword evidence="2" id="KW-1185">Reference proteome</keyword>
<evidence type="ECO:0000313" key="2">
    <source>
        <dbReference type="Proteomes" id="UP000299102"/>
    </source>
</evidence>
<accession>A0A4C1SU32</accession>
<dbReference type="EMBL" id="BGZK01000018">
    <property type="protein sequence ID" value="GBP05446.1"/>
    <property type="molecule type" value="Genomic_DNA"/>
</dbReference>
<gene>
    <name evidence="1" type="ORF">EVAR_2974_1</name>
</gene>
<sequence>MYRLIRFMKPSVGTKIAEDKTGFIPIRRRKIWNAKDLNNKQGAVGAGRWRTASAGRHRSRAGGRGRASALCGPGASPAYLADVGKKTKAKVEVLFFHWFMVENGILTDLNPFPLHSNMISILRTAKHNYCCKYCNCFNNYVKQSSSSNVVIVLVSAVFSVTELALGQNGVFKVRYFSVCNEKTEERCHSLKWSD</sequence>
<dbReference type="Proteomes" id="UP000299102">
    <property type="component" value="Unassembled WGS sequence"/>
</dbReference>
<organism evidence="1 2">
    <name type="scientific">Eumeta variegata</name>
    <name type="common">Bagworm moth</name>
    <name type="synonym">Eumeta japonica</name>
    <dbReference type="NCBI Taxonomy" id="151549"/>
    <lineage>
        <taxon>Eukaryota</taxon>
        <taxon>Metazoa</taxon>
        <taxon>Ecdysozoa</taxon>
        <taxon>Arthropoda</taxon>
        <taxon>Hexapoda</taxon>
        <taxon>Insecta</taxon>
        <taxon>Pterygota</taxon>
        <taxon>Neoptera</taxon>
        <taxon>Endopterygota</taxon>
        <taxon>Lepidoptera</taxon>
        <taxon>Glossata</taxon>
        <taxon>Ditrysia</taxon>
        <taxon>Tineoidea</taxon>
        <taxon>Psychidae</taxon>
        <taxon>Oiketicinae</taxon>
        <taxon>Eumeta</taxon>
    </lineage>
</organism>
<protein>
    <submittedName>
        <fullName evidence="1">Uncharacterized protein</fullName>
    </submittedName>
</protein>
<proteinExistence type="predicted"/>
<name>A0A4C1SU32_EUMVA</name>
<comment type="caution">
    <text evidence="1">The sequence shown here is derived from an EMBL/GenBank/DDBJ whole genome shotgun (WGS) entry which is preliminary data.</text>
</comment>
<reference evidence="1 2" key="1">
    <citation type="journal article" date="2019" name="Commun. Biol.">
        <title>The bagworm genome reveals a unique fibroin gene that provides high tensile strength.</title>
        <authorList>
            <person name="Kono N."/>
            <person name="Nakamura H."/>
            <person name="Ohtoshi R."/>
            <person name="Tomita M."/>
            <person name="Numata K."/>
            <person name="Arakawa K."/>
        </authorList>
    </citation>
    <scope>NUCLEOTIDE SEQUENCE [LARGE SCALE GENOMIC DNA]</scope>
</reference>
<dbReference type="AlphaFoldDB" id="A0A4C1SU32"/>